<gene>
    <name evidence="1" type="ORF">T4D_725</name>
</gene>
<accession>A0A0V1FM06</accession>
<name>A0A0V1FM06_TRIPS</name>
<comment type="caution">
    <text evidence="1">The sequence shown here is derived from an EMBL/GenBank/DDBJ whole genome shotgun (WGS) entry which is preliminary data.</text>
</comment>
<reference evidence="1 2" key="1">
    <citation type="submission" date="2015-01" db="EMBL/GenBank/DDBJ databases">
        <title>Evolution of Trichinella species and genotypes.</title>
        <authorList>
            <person name="Korhonen P.K."/>
            <person name="Edoardo P."/>
            <person name="Giuseppe L.R."/>
            <person name="Gasser R.B."/>
        </authorList>
    </citation>
    <scope>NUCLEOTIDE SEQUENCE [LARGE SCALE GENOMIC DNA]</scope>
    <source>
        <strain evidence="1">ISS470</strain>
    </source>
</reference>
<sequence length="91" mass="10318">MQVIKLEQTIPAIIADSCEAIAKLAALLKCPVESLSIIPIQLDNQVFLDLDFALLHLYYYLYKNVSLRMSIARHLFTKQAVTVIAVDKERN</sequence>
<evidence type="ECO:0000313" key="1">
    <source>
        <dbReference type="EMBL" id="KRY87067.1"/>
    </source>
</evidence>
<organism evidence="1 2">
    <name type="scientific">Trichinella pseudospiralis</name>
    <name type="common">Parasitic roundworm</name>
    <dbReference type="NCBI Taxonomy" id="6337"/>
    <lineage>
        <taxon>Eukaryota</taxon>
        <taxon>Metazoa</taxon>
        <taxon>Ecdysozoa</taxon>
        <taxon>Nematoda</taxon>
        <taxon>Enoplea</taxon>
        <taxon>Dorylaimia</taxon>
        <taxon>Trichinellida</taxon>
        <taxon>Trichinellidae</taxon>
        <taxon>Trichinella</taxon>
    </lineage>
</organism>
<proteinExistence type="predicted"/>
<dbReference type="EMBL" id="JYDT01000061">
    <property type="protein sequence ID" value="KRY87067.1"/>
    <property type="molecule type" value="Genomic_DNA"/>
</dbReference>
<dbReference type="Proteomes" id="UP000054995">
    <property type="component" value="Unassembled WGS sequence"/>
</dbReference>
<evidence type="ECO:0000313" key="2">
    <source>
        <dbReference type="Proteomes" id="UP000054995"/>
    </source>
</evidence>
<keyword evidence="2" id="KW-1185">Reference proteome</keyword>
<dbReference type="AlphaFoldDB" id="A0A0V1FM06"/>
<protein>
    <submittedName>
        <fullName evidence="1">Uncharacterized protein</fullName>
    </submittedName>
</protein>